<accession>A0A2K8KKL3</accession>
<organism evidence="1 2">
    <name type="scientific">Reinekea forsetii</name>
    <dbReference type="NCBI Taxonomy" id="1336806"/>
    <lineage>
        <taxon>Bacteria</taxon>
        <taxon>Pseudomonadati</taxon>
        <taxon>Pseudomonadota</taxon>
        <taxon>Gammaproteobacteria</taxon>
        <taxon>Oceanospirillales</taxon>
        <taxon>Saccharospirillaceae</taxon>
        <taxon>Reinekea</taxon>
    </lineage>
</organism>
<dbReference type="AlphaFoldDB" id="A0A2K8KKL3"/>
<protein>
    <recommendedName>
        <fullName evidence="3">Fe-S protein</fullName>
    </recommendedName>
</protein>
<name>A0A2K8KKL3_9GAMM</name>
<dbReference type="PANTHER" id="PTHR35175">
    <property type="entry name" value="DUF1289 DOMAIN-CONTAINING PROTEIN"/>
    <property type="match status" value="1"/>
</dbReference>
<dbReference type="Proteomes" id="UP000229757">
    <property type="component" value="Chromosome"/>
</dbReference>
<dbReference type="OrthoDB" id="8911262at2"/>
<dbReference type="KEGG" id="rfo:REIFOR_00328"/>
<dbReference type="EMBL" id="CP011797">
    <property type="protein sequence ID" value="ATX75505.1"/>
    <property type="molecule type" value="Genomic_DNA"/>
</dbReference>
<dbReference type="PANTHER" id="PTHR35175:SF2">
    <property type="entry name" value="DUF1289 DOMAIN-CONTAINING PROTEIN"/>
    <property type="match status" value="1"/>
</dbReference>
<dbReference type="Pfam" id="PF06945">
    <property type="entry name" value="DUF1289"/>
    <property type="match status" value="1"/>
</dbReference>
<evidence type="ECO:0000313" key="2">
    <source>
        <dbReference type="Proteomes" id="UP000229757"/>
    </source>
</evidence>
<reference evidence="1 2" key="1">
    <citation type="journal article" date="2017" name="Environ. Microbiol.">
        <title>Genomic and physiological analyses of 'Reinekea forsetii' reveal a versatile opportunistic lifestyle during spring algae blooms.</title>
        <authorList>
            <person name="Avci B."/>
            <person name="Hahnke R.L."/>
            <person name="Chafee M."/>
            <person name="Fischer T."/>
            <person name="Gruber-Vodicka H."/>
            <person name="Tegetmeyer H.E."/>
            <person name="Harder J."/>
            <person name="Fuchs B.M."/>
            <person name="Amann R.I."/>
            <person name="Teeling H."/>
        </authorList>
    </citation>
    <scope>NUCLEOTIDE SEQUENCE [LARGE SCALE GENOMIC DNA]</scope>
    <source>
        <strain evidence="1 2">Hel1_31_D35</strain>
    </source>
</reference>
<dbReference type="InterPro" id="IPR010710">
    <property type="entry name" value="DUF1289"/>
</dbReference>
<gene>
    <name evidence="1" type="ORF">REIFOR_00328</name>
</gene>
<dbReference type="RefSeq" id="WP_100255904.1">
    <property type="nucleotide sequence ID" value="NZ_CP011797.1"/>
</dbReference>
<evidence type="ECO:0008006" key="3">
    <source>
        <dbReference type="Google" id="ProtNLM"/>
    </source>
</evidence>
<evidence type="ECO:0000313" key="1">
    <source>
        <dbReference type="EMBL" id="ATX75505.1"/>
    </source>
</evidence>
<proteinExistence type="predicted"/>
<sequence>MSNTYTRLQSPCVKLCTLDDADTCLGCGRSLADIKNWSIVSPAEQQQILDRAEHRLIKIQRC</sequence>
<keyword evidence="2" id="KW-1185">Reference proteome</keyword>